<dbReference type="InterPro" id="IPR001926">
    <property type="entry name" value="TrpB-like_PALP"/>
</dbReference>
<proteinExistence type="inferred from homology"/>
<evidence type="ECO:0000256" key="2">
    <source>
        <dbReference type="ARBA" id="ARBA00008639"/>
    </source>
</evidence>
<keyword evidence="7" id="KW-0456">Lyase</keyword>
<feature type="active site" description="Nucleophile" evidence="4">
    <location>
        <position position="60"/>
    </location>
</feature>
<dbReference type="SUPFAM" id="SSF53686">
    <property type="entry name" value="Tryptophan synthase beta subunit-like PLP-dependent enzymes"/>
    <property type="match status" value="1"/>
</dbReference>
<organism evidence="7">
    <name type="scientific">Bacteroides uniformis</name>
    <dbReference type="NCBI Taxonomy" id="820"/>
    <lineage>
        <taxon>Bacteria</taxon>
        <taxon>Pseudomonadati</taxon>
        <taxon>Bacteroidota</taxon>
        <taxon>Bacteroidia</taxon>
        <taxon>Bacteroidales</taxon>
        <taxon>Bacteroidaceae</taxon>
        <taxon>Bacteroides</taxon>
    </lineage>
</organism>
<dbReference type="Proteomes" id="UP000260795">
    <property type="component" value="Unassembled WGS sequence"/>
</dbReference>
<evidence type="ECO:0000256" key="1">
    <source>
        <dbReference type="ARBA" id="ARBA00001933"/>
    </source>
</evidence>
<evidence type="ECO:0000256" key="4">
    <source>
        <dbReference type="PIRSR" id="PIRSR006278-1"/>
    </source>
</evidence>
<comment type="similarity">
    <text evidence="2">Belongs to the ACC deaminase/D-cysteine desulfhydrase family.</text>
</comment>
<keyword evidence="3 5" id="KW-0663">Pyridoxal phosphate</keyword>
<evidence type="ECO:0000313" key="10">
    <source>
        <dbReference type="Proteomes" id="UP000260795"/>
    </source>
</evidence>
<dbReference type="Proteomes" id="UP000095766">
    <property type="component" value="Unassembled WGS sequence"/>
</dbReference>
<dbReference type="Pfam" id="PF00291">
    <property type="entry name" value="PALP"/>
    <property type="match status" value="1"/>
</dbReference>
<dbReference type="PANTHER" id="PTHR43780:SF2">
    <property type="entry name" value="1-AMINOCYCLOPROPANE-1-CARBOXYLATE DEAMINASE-RELATED"/>
    <property type="match status" value="1"/>
</dbReference>
<dbReference type="InterPro" id="IPR027278">
    <property type="entry name" value="ACCD_DCysDesulf"/>
</dbReference>
<evidence type="ECO:0000313" key="11">
    <source>
        <dbReference type="Proteomes" id="UP000284640"/>
    </source>
</evidence>
<dbReference type="RefSeq" id="WP_057253072.1">
    <property type="nucleotide sequence ID" value="NZ_CZAO01000006.1"/>
</dbReference>
<sequence length="302" mass="33143">MVNSIIQELGQYQGNQLYIKREDLIPFSFGGNKARKAALFFEDFDKGGYDCIVTYGSSSSNHCRVVANICASRGVDCHIVGPQEASDKTANSSMMNIFKVNVTIVPVNKVSKTIENILSELKLKGKRPYFIPGGGHGNIGTQAFVNCYKEIKDYDVGFDYVFLASGTGTTQAGLVAGKLMYNGKEKIVGISIARKNPRGRHIVLDSISEYLTDKAISSEGIEEATNFVDDYIGGGYARQDEAVNAVIKNTLIRYGIPLDFTYTGKAFYGMSEFIIKNKIIGKKILFIHTGGTPLFFDSLNIL</sequence>
<accession>A0A174NI14</accession>
<dbReference type="EMBL" id="CZAO01000006">
    <property type="protein sequence ID" value="CUP47286.1"/>
    <property type="molecule type" value="Genomic_DNA"/>
</dbReference>
<dbReference type="Proteomes" id="UP000284640">
    <property type="component" value="Unassembled WGS sequence"/>
</dbReference>
<dbReference type="GO" id="GO:0019148">
    <property type="term" value="F:D-cysteine desulfhydrase activity"/>
    <property type="evidence" value="ECO:0007669"/>
    <property type="project" value="UniProtKB-EC"/>
</dbReference>
<name>A0A174NI14_BACUN</name>
<comment type="cofactor">
    <cofactor evidence="1">
        <name>pyridoxal 5'-phosphate</name>
        <dbReference type="ChEBI" id="CHEBI:597326"/>
    </cofactor>
</comment>
<evidence type="ECO:0000256" key="3">
    <source>
        <dbReference type="ARBA" id="ARBA00022898"/>
    </source>
</evidence>
<dbReference type="EMBL" id="QSRK01000031">
    <property type="protein sequence ID" value="RGL10069.1"/>
    <property type="molecule type" value="Genomic_DNA"/>
</dbReference>
<dbReference type="Gene3D" id="3.40.50.1100">
    <property type="match status" value="2"/>
</dbReference>
<gene>
    <name evidence="7" type="primary">dcyD</name>
    <name evidence="9" type="ORF">DW729_17035</name>
    <name evidence="8" type="ORF">DXC80_16995</name>
    <name evidence="7" type="ORF">ERS852510_01626</name>
</gene>
<evidence type="ECO:0000313" key="7">
    <source>
        <dbReference type="EMBL" id="CUP47286.1"/>
    </source>
</evidence>
<dbReference type="InterPro" id="IPR036052">
    <property type="entry name" value="TrpB-like_PALP_sf"/>
</dbReference>
<reference evidence="7" key="1">
    <citation type="submission" date="2015-09" db="EMBL/GenBank/DDBJ databases">
        <authorList>
            <consortium name="Pathogen Informatics"/>
        </authorList>
    </citation>
    <scope>NUCLEOTIDE SEQUENCE [LARGE SCALE GENOMIC DNA]</scope>
    <source>
        <strain evidence="7">2789STDY5834898</strain>
    </source>
</reference>
<evidence type="ECO:0000313" key="9">
    <source>
        <dbReference type="EMBL" id="RHE56731.1"/>
    </source>
</evidence>
<evidence type="ECO:0000256" key="5">
    <source>
        <dbReference type="PIRSR" id="PIRSR006278-2"/>
    </source>
</evidence>
<dbReference type="PIRSF" id="PIRSF006278">
    <property type="entry name" value="ACCD_DCysDesulf"/>
    <property type="match status" value="1"/>
</dbReference>
<dbReference type="AlphaFoldDB" id="A0A174NI14"/>
<evidence type="ECO:0000313" key="8">
    <source>
        <dbReference type="EMBL" id="RGL10069.1"/>
    </source>
</evidence>
<reference evidence="10 11" key="2">
    <citation type="submission" date="2018-08" db="EMBL/GenBank/DDBJ databases">
        <title>A genome reference for cultivated species of the human gut microbiota.</title>
        <authorList>
            <person name="Zou Y."/>
            <person name="Xue W."/>
            <person name="Luo G."/>
        </authorList>
    </citation>
    <scope>NUCLEOTIDE SEQUENCE [LARGE SCALE GENOMIC DNA]</scope>
    <source>
        <strain evidence="9 11">AM27-46</strain>
        <strain evidence="8 10">TF08-13</strain>
    </source>
</reference>
<dbReference type="PANTHER" id="PTHR43780">
    <property type="entry name" value="1-AMINOCYCLOPROPANE-1-CARBOXYLATE DEAMINASE-RELATED"/>
    <property type="match status" value="1"/>
</dbReference>
<feature type="domain" description="Tryptophan synthase beta chain-like PALP" evidence="6">
    <location>
        <begin position="9"/>
        <end position="290"/>
    </location>
</feature>
<dbReference type="EC" id="4.4.1.15" evidence="7"/>
<feature type="modified residue" description="N6-(pyridoxal phosphate)lysine" evidence="5">
    <location>
        <position position="33"/>
    </location>
</feature>
<dbReference type="EMBL" id="QSKL01000023">
    <property type="protein sequence ID" value="RHE56731.1"/>
    <property type="molecule type" value="Genomic_DNA"/>
</dbReference>
<protein>
    <submittedName>
        <fullName evidence="7">D-cysteine desulfhydrase</fullName>
        <ecNumber evidence="7">4.4.1.15</ecNumber>
    </submittedName>
    <submittedName>
        <fullName evidence="8">Pyridoxal-phosphate dependent enzyme</fullName>
    </submittedName>
</protein>
<evidence type="ECO:0000259" key="6">
    <source>
        <dbReference type="Pfam" id="PF00291"/>
    </source>
</evidence>